<dbReference type="RefSeq" id="XP_019913598.1">
    <property type="nucleotide sequence ID" value="XM_020057859.1"/>
</dbReference>
<feature type="compositionally biased region" description="Basic and acidic residues" evidence="1">
    <location>
        <begin position="837"/>
        <end position="846"/>
    </location>
</feature>
<organism evidence="2 3">
    <name type="scientific">Plasmodium coatneyi</name>
    <dbReference type="NCBI Taxonomy" id="208452"/>
    <lineage>
        <taxon>Eukaryota</taxon>
        <taxon>Sar</taxon>
        <taxon>Alveolata</taxon>
        <taxon>Apicomplexa</taxon>
        <taxon>Aconoidasida</taxon>
        <taxon>Haemosporida</taxon>
        <taxon>Plasmodiidae</taxon>
        <taxon>Plasmodium</taxon>
    </lineage>
</organism>
<feature type="compositionally biased region" description="Polar residues" evidence="1">
    <location>
        <begin position="915"/>
        <end position="927"/>
    </location>
</feature>
<evidence type="ECO:0000313" key="2">
    <source>
        <dbReference type="EMBL" id="ANQ06903.1"/>
    </source>
</evidence>
<keyword evidence="3" id="KW-1185">Reference proteome</keyword>
<dbReference type="EMBL" id="CP016243">
    <property type="protein sequence ID" value="ANQ06903.1"/>
    <property type="molecule type" value="Genomic_DNA"/>
</dbReference>
<dbReference type="Proteomes" id="UP000092716">
    <property type="component" value="Chromosome 5"/>
</dbReference>
<dbReference type="KEGG" id="pcot:PCOAH_00010500"/>
<dbReference type="AlphaFoldDB" id="A0A1B1DVU4"/>
<feature type="compositionally biased region" description="Polar residues" evidence="1">
    <location>
        <begin position="882"/>
        <end position="894"/>
    </location>
</feature>
<dbReference type="VEuPathDB" id="PlasmoDB:PCOAH_00010500"/>
<protein>
    <submittedName>
        <fullName evidence="2">Uncharacterized protein</fullName>
    </submittedName>
</protein>
<dbReference type="GeneID" id="30907776"/>
<accession>A0A1B1DVU4</accession>
<feature type="compositionally biased region" description="Basic and acidic residues" evidence="1">
    <location>
        <begin position="928"/>
        <end position="938"/>
    </location>
</feature>
<evidence type="ECO:0000256" key="1">
    <source>
        <dbReference type="SAM" id="MobiDB-lite"/>
    </source>
</evidence>
<gene>
    <name evidence="2" type="ORF">PCOAH_00010500</name>
</gene>
<sequence>MPPNGLVNAPLVELLQKWEAKRINLCNVCLCLHHLKKNILLKWGDRRDFLLSSINEETITKIVDLLDVNQNGTVADSTKDKYFFLTFVTFVFNTENELLRRNCHMAKEVEENYSNMNNEHSGGGKKNKGKKTDEESQKGALQKTIEDDKKHLLNKQLGNDQMEKPKDQSHHPNNVLDQFDVLIKRAIDLEVNHTHGEVNKLLSCKIYVFYVFLKFIFTLTKDCPQISKHYLKRVRNILHSLMSIPLGFLQQSEYLVHLANVTLLLIVYTNFPSVKDCEKEFLNFLIMQLNRRKYSLQTIELILVTYLNKKKNIILNDQIYQQLRSHSNDNINLFLKCGKKENLFFFFNLLYLFNGLLHAKVSNSNQNVYFVKPVECVNINVSIKEMLDNVQKVLNYLGTMSRDYLANKKVDIYLNEGGAYVYSKDEPSEEEFTIEEILKGKDSHEMFQGGFPNGEKNKQLPNLFTYIIDNVFSFFRGLIKEQDAESISMNLNHLVDFLKLFFIQNNESDLFLINFVGTNFSTYCKELLEKCPCALDELVSHIMCLFRVVRMLTQSAVNRGTAGKLMNILSRIGEVEMGGSSPNGASNESWKGVLPEESIIHRLYNNAVHTLYVFLKNVETYSNEQIKEKILIQYEHFLLCILDKEVNANFDLIFRNSTSLYVTLKAFFILMKLHKFDFENIHNFFFKLIKLEMELPTASQQGASLFYKNGLHSNAALVQKIKTFILANLDLISHATGETKVEKLKRLERLTKSNVFGRADILSQFERPIRGSNNKEKIQTDLEGNRHPLQMNDEVSNTHSGTKKNKRTLEKTKLQGETNETWENAHAEDTSSSSISTDEHFEEEKMQRRKKGNTFVSQTGQYKIKKKKKKKIKHEEEEEDASSVQPEKANSSSKKAGRSEWVDVDKEDDDAASDTANMANNSDNGDSLQDHAAEEASKKNKKTPQKTLQSGQQDEQQDEPLEANRSSHAEGAPGNLKELADNVKMVSSSDAMNSLQYMKQSILNDL</sequence>
<proteinExistence type="predicted"/>
<feature type="region of interest" description="Disordered" evidence="1">
    <location>
        <begin position="113"/>
        <end position="145"/>
    </location>
</feature>
<name>A0A1B1DVU4_9APIC</name>
<evidence type="ECO:0000313" key="3">
    <source>
        <dbReference type="Proteomes" id="UP000092716"/>
    </source>
</evidence>
<feature type="compositionally biased region" description="Basic residues" evidence="1">
    <location>
        <begin position="863"/>
        <end position="872"/>
    </location>
</feature>
<reference evidence="3" key="1">
    <citation type="submission" date="2016-06" db="EMBL/GenBank/DDBJ databases">
        <title>First high quality genome sequence of Plasmodium coatneyi using continuous long reads from single molecule, real-time sequencing.</title>
        <authorList>
            <person name="Chien J.-T."/>
            <person name="Pakala S.B."/>
            <person name="Geraldo J.A."/>
            <person name="Lapp S.A."/>
            <person name="Barnwell J.W."/>
            <person name="Kissinger J.C."/>
            <person name="Galinski M.R."/>
            <person name="Humphrey J.C."/>
        </authorList>
    </citation>
    <scope>NUCLEOTIDE SEQUENCE [LARGE SCALE GENOMIC DNA]</scope>
    <source>
        <strain evidence="3">Hackeri</strain>
    </source>
</reference>
<dbReference type="OrthoDB" id="384590at2759"/>
<feature type="region of interest" description="Disordered" evidence="1">
    <location>
        <begin position="782"/>
        <end position="980"/>
    </location>
</feature>
<feature type="compositionally biased region" description="Polar residues" evidence="1">
    <location>
        <begin position="945"/>
        <end position="954"/>
    </location>
</feature>